<evidence type="ECO:0000256" key="1">
    <source>
        <dbReference type="ARBA" id="ARBA00004651"/>
    </source>
</evidence>
<proteinExistence type="inferred from homology"/>
<keyword evidence="5 7" id="KW-1133">Transmembrane helix</keyword>
<feature type="transmembrane region" description="Helical" evidence="7">
    <location>
        <begin position="188"/>
        <end position="210"/>
    </location>
</feature>
<evidence type="ECO:0000256" key="3">
    <source>
        <dbReference type="ARBA" id="ARBA00022475"/>
    </source>
</evidence>
<evidence type="ECO:0000259" key="8">
    <source>
        <dbReference type="PROSITE" id="PS50928"/>
    </source>
</evidence>
<dbReference type="GO" id="GO:0055085">
    <property type="term" value="P:transmembrane transport"/>
    <property type="evidence" value="ECO:0007669"/>
    <property type="project" value="InterPro"/>
</dbReference>
<sequence>MKRNIKISLAFIIIISLWELFPRLGIVSPLSLPPFSAVIKYFIESILDLSLVTRSLTSLRIILYGYGLGVSIAFFLAVLGIIFDDFWAFLRSLSAILHPIPGIALLPLAILWFGIGEFSIIFVIIHSVLWPMLLNAYSGFKNIDKTQLEVGKNLGLNKTQIVLQVMLPSAFAELITGLKISWARAWRALVSGEMVFGASGASGGLGWFIYEKRFFMDTAGVFAGLIMIALLGIIVEYFIFGLIQKNTIEKWGMQIANL</sequence>
<feature type="transmembrane region" description="Helical" evidence="7">
    <location>
        <begin position="222"/>
        <end position="243"/>
    </location>
</feature>
<keyword evidence="10" id="KW-1185">Reference proteome</keyword>
<comment type="subcellular location">
    <subcellularLocation>
        <location evidence="1 7">Cell membrane</location>
        <topology evidence="1 7">Multi-pass membrane protein</topology>
    </subcellularLocation>
</comment>
<dbReference type="CDD" id="cd06261">
    <property type="entry name" value="TM_PBP2"/>
    <property type="match status" value="1"/>
</dbReference>
<protein>
    <submittedName>
        <fullName evidence="9">NitT/TauT family transport system permease protein</fullName>
    </submittedName>
</protein>
<dbReference type="PANTHER" id="PTHR30151:SF16">
    <property type="entry name" value="ABC TRANSPORTER PERMEASE PROTEIN"/>
    <property type="match status" value="1"/>
</dbReference>
<feature type="transmembrane region" description="Helical" evidence="7">
    <location>
        <begin position="95"/>
        <end position="114"/>
    </location>
</feature>
<dbReference type="RefSeq" id="WP_091405029.1">
    <property type="nucleotide sequence ID" value="NZ_FMYV01000008.1"/>
</dbReference>
<evidence type="ECO:0000313" key="9">
    <source>
        <dbReference type="EMBL" id="SDC79550.1"/>
    </source>
</evidence>
<keyword evidence="2 7" id="KW-0813">Transport</keyword>
<dbReference type="GO" id="GO:0005886">
    <property type="term" value="C:plasma membrane"/>
    <property type="evidence" value="ECO:0007669"/>
    <property type="project" value="UniProtKB-SubCell"/>
</dbReference>
<evidence type="ECO:0000313" key="10">
    <source>
        <dbReference type="Proteomes" id="UP000199322"/>
    </source>
</evidence>
<dbReference type="Proteomes" id="UP000199322">
    <property type="component" value="Unassembled WGS sequence"/>
</dbReference>
<accession>A0A1G6PH37</accession>
<evidence type="ECO:0000256" key="5">
    <source>
        <dbReference type="ARBA" id="ARBA00022989"/>
    </source>
</evidence>
<feature type="transmembrane region" description="Helical" evidence="7">
    <location>
        <begin position="61"/>
        <end position="83"/>
    </location>
</feature>
<reference evidence="9 10" key="1">
    <citation type="submission" date="2016-10" db="EMBL/GenBank/DDBJ databases">
        <authorList>
            <person name="de Groot N.N."/>
        </authorList>
    </citation>
    <scope>NUCLEOTIDE SEQUENCE [LARGE SCALE GENOMIC DNA]</scope>
    <source>
        <strain evidence="9 10">WG14</strain>
    </source>
</reference>
<dbReference type="PANTHER" id="PTHR30151">
    <property type="entry name" value="ALKANE SULFONATE ABC TRANSPORTER-RELATED, MEMBRANE SUBUNIT"/>
    <property type="match status" value="1"/>
</dbReference>
<keyword evidence="6 7" id="KW-0472">Membrane</keyword>
<keyword evidence="4 7" id="KW-0812">Transmembrane</keyword>
<comment type="similarity">
    <text evidence="7">Belongs to the binding-protein-dependent transport system permease family.</text>
</comment>
<dbReference type="STRING" id="28234.SAMN04488588_1810"/>
<gene>
    <name evidence="9" type="ORF">SAMN04488588_1810</name>
</gene>
<keyword evidence="3" id="KW-1003">Cell membrane</keyword>
<evidence type="ECO:0000256" key="7">
    <source>
        <dbReference type="RuleBase" id="RU363032"/>
    </source>
</evidence>
<dbReference type="Gene3D" id="1.10.3720.10">
    <property type="entry name" value="MetI-like"/>
    <property type="match status" value="1"/>
</dbReference>
<name>A0A1G6PH37_9BACT</name>
<dbReference type="InterPro" id="IPR035906">
    <property type="entry name" value="MetI-like_sf"/>
</dbReference>
<dbReference type="SUPFAM" id="SSF161098">
    <property type="entry name" value="MetI-like"/>
    <property type="match status" value="1"/>
</dbReference>
<dbReference type="InterPro" id="IPR000515">
    <property type="entry name" value="MetI-like"/>
</dbReference>
<feature type="transmembrane region" description="Helical" evidence="7">
    <location>
        <begin position="161"/>
        <end position="182"/>
    </location>
</feature>
<organism evidence="9 10">
    <name type="scientific">Geotoga petraea</name>
    <dbReference type="NCBI Taxonomy" id="28234"/>
    <lineage>
        <taxon>Bacteria</taxon>
        <taxon>Thermotogati</taxon>
        <taxon>Thermotogota</taxon>
        <taxon>Thermotogae</taxon>
        <taxon>Petrotogales</taxon>
        <taxon>Petrotogaceae</taxon>
        <taxon>Geotoga</taxon>
    </lineage>
</organism>
<evidence type="ECO:0000256" key="2">
    <source>
        <dbReference type="ARBA" id="ARBA00022448"/>
    </source>
</evidence>
<evidence type="ECO:0000256" key="4">
    <source>
        <dbReference type="ARBA" id="ARBA00022692"/>
    </source>
</evidence>
<dbReference type="PROSITE" id="PS50928">
    <property type="entry name" value="ABC_TM1"/>
    <property type="match status" value="1"/>
</dbReference>
<dbReference type="EMBL" id="FMYV01000008">
    <property type="protein sequence ID" value="SDC79550.1"/>
    <property type="molecule type" value="Genomic_DNA"/>
</dbReference>
<feature type="domain" description="ABC transmembrane type-1" evidence="8">
    <location>
        <begin position="51"/>
        <end position="239"/>
    </location>
</feature>
<dbReference type="AlphaFoldDB" id="A0A1G6PH37"/>
<evidence type="ECO:0000256" key="6">
    <source>
        <dbReference type="ARBA" id="ARBA00023136"/>
    </source>
</evidence>
<feature type="transmembrane region" description="Helical" evidence="7">
    <location>
        <begin position="7"/>
        <end position="26"/>
    </location>
</feature>
<dbReference type="Pfam" id="PF00528">
    <property type="entry name" value="BPD_transp_1"/>
    <property type="match status" value="1"/>
</dbReference>